<accession>A0ABU0SBI4</accession>
<gene>
    <name evidence="1" type="ORF">QFZ34_003252</name>
</gene>
<evidence type="ECO:0000313" key="2">
    <source>
        <dbReference type="Proteomes" id="UP001237780"/>
    </source>
</evidence>
<dbReference type="EMBL" id="JAUSZT010000003">
    <property type="protein sequence ID" value="MDQ0998070.1"/>
    <property type="molecule type" value="Genomic_DNA"/>
</dbReference>
<dbReference type="Proteomes" id="UP001237780">
    <property type="component" value="Unassembled WGS sequence"/>
</dbReference>
<organism evidence="1 2">
    <name type="scientific">Phyllobacterium ifriqiyense</name>
    <dbReference type="NCBI Taxonomy" id="314238"/>
    <lineage>
        <taxon>Bacteria</taxon>
        <taxon>Pseudomonadati</taxon>
        <taxon>Pseudomonadota</taxon>
        <taxon>Alphaproteobacteria</taxon>
        <taxon>Hyphomicrobiales</taxon>
        <taxon>Phyllobacteriaceae</taxon>
        <taxon>Phyllobacterium</taxon>
    </lineage>
</organism>
<reference evidence="1 2" key="1">
    <citation type="submission" date="2023-07" db="EMBL/GenBank/DDBJ databases">
        <title>Comparative genomics of wheat-associated soil bacteria to identify genetic determinants of phenazine resistance.</title>
        <authorList>
            <person name="Mouncey N."/>
        </authorList>
    </citation>
    <scope>NUCLEOTIDE SEQUENCE [LARGE SCALE GENOMIC DNA]</scope>
    <source>
        <strain evidence="1 2">W4I11</strain>
    </source>
</reference>
<proteinExistence type="predicted"/>
<evidence type="ECO:0008006" key="3">
    <source>
        <dbReference type="Google" id="ProtNLM"/>
    </source>
</evidence>
<keyword evidence="2" id="KW-1185">Reference proteome</keyword>
<sequence>MNEPELKHDDEVEQLIAEHGGDVQAVIAKLMDERSFLIKELEYASLAMGFGYARGWKPKLSRH</sequence>
<protein>
    <recommendedName>
        <fullName evidence="3">Dehydrogenase</fullName>
    </recommendedName>
</protein>
<comment type="caution">
    <text evidence="1">The sequence shown here is derived from an EMBL/GenBank/DDBJ whole genome shotgun (WGS) entry which is preliminary data.</text>
</comment>
<evidence type="ECO:0000313" key="1">
    <source>
        <dbReference type="EMBL" id="MDQ0998070.1"/>
    </source>
</evidence>
<name>A0ABU0SBI4_9HYPH</name>
<dbReference type="RefSeq" id="WP_307282553.1">
    <property type="nucleotide sequence ID" value="NZ_JAUSZT010000003.1"/>
</dbReference>